<dbReference type="EMBL" id="JBHSXX010000001">
    <property type="protein sequence ID" value="MFC6869069.1"/>
    <property type="molecule type" value="Genomic_DNA"/>
</dbReference>
<dbReference type="Proteomes" id="UP001596337">
    <property type="component" value="Unassembled WGS sequence"/>
</dbReference>
<dbReference type="SUPFAM" id="SSF52402">
    <property type="entry name" value="Adenine nucleotide alpha hydrolases-like"/>
    <property type="match status" value="2"/>
</dbReference>
<dbReference type="PRINTS" id="PR01438">
    <property type="entry name" value="UNVRSLSTRESS"/>
</dbReference>
<dbReference type="InterPro" id="IPR014729">
    <property type="entry name" value="Rossmann-like_a/b/a_fold"/>
</dbReference>
<dbReference type="PANTHER" id="PTHR46268:SF6">
    <property type="entry name" value="UNIVERSAL STRESS PROTEIN UP12"/>
    <property type="match status" value="1"/>
</dbReference>
<accession>A0ABW2C4V6</accession>
<proteinExistence type="inferred from homology"/>
<protein>
    <submittedName>
        <fullName evidence="3">Universal stress protein</fullName>
    </submittedName>
</protein>
<evidence type="ECO:0000256" key="1">
    <source>
        <dbReference type="ARBA" id="ARBA00008791"/>
    </source>
</evidence>
<dbReference type="PANTHER" id="PTHR46268">
    <property type="entry name" value="STRESS RESPONSE PROTEIN NHAX"/>
    <property type="match status" value="1"/>
</dbReference>
<organism evidence="3 4">
    <name type="scientific">Haloechinothrix salitolerans</name>
    <dbReference type="NCBI Taxonomy" id="926830"/>
    <lineage>
        <taxon>Bacteria</taxon>
        <taxon>Bacillati</taxon>
        <taxon>Actinomycetota</taxon>
        <taxon>Actinomycetes</taxon>
        <taxon>Pseudonocardiales</taxon>
        <taxon>Pseudonocardiaceae</taxon>
        <taxon>Haloechinothrix</taxon>
    </lineage>
</organism>
<feature type="domain" description="UspA" evidence="2">
    <location>
        <begin position="153"/>
        <end position="295"/>
    </location>
</feature>
<sequence length="318" mass="32723">MTSFLWTVADGMDRAADDDGNDIVVGIDGSASALAAARWAAVRARAWNAPLRLVHAKAAGTGSAAGSRPLTTAVEAVRALAPEVPIALSAQYNAPQDALIDASIRARLIVVGVRGTSDRVEDGPGAVASAVSHYGGCPVVMVRGRGTAPSRFGPVVIGVDGSPSGTAALRFGFEFARSSGAPIVAAHAWTEVALSHHEWTILPGGPAEIQAAKQRQLATWLAPLRAAYPEIAVTEHVTHDRPVRGLLAITNPPDGPAAQLLIVGSRGLGVSHGMLASSVGQSLLRHADCPVAVVRPHQLDGVQPGRFGTVGAPTDRVH</sequence>
<gene>
    <name evidence="3" type="ORF">ACFQGD_18145</name>
</gene>
<feature type="domain" description="UspA" evidence="2">
    <location>
        <begin position="23"/>
        <end position="143"/>
    </location>
</feature>
<comment type="caution">
    <text evidence="3">The sequence shown here is derived from an EMBL/GenBank/DDBJ whole genome shotgun (WGS) entry which is preliminary data.</text>
</comment>
<evidence type="ECO:0000259" key="2">
    <source>
        <dbReference type="Pfam" id="PF00582"/>
    </source>
</evidence>
<name>A0ABW2C4V6_9PSEU</name>
<dbReference type="Gene3D" id="3.40.50.620">
    <property type="entry name" value="HUPs"/>
    <property type="match status" value="2"/>
</dbReference>
<keyword evidence="4" id="KW-1185">Reference proteome</keyword>
<reference evidence="4" key="1">
    <citation type="journal article" date="2019" name="Int. J. Syst. Evol. Microbiol.">
        <title>The Global Catalogue of Microorganisms (GCM) 10K type strain sequencing project: providing services to taxonomists for standard genome sequencing and annotation.</title>
        <authorList>
            <consortium name="The Broad Institute Genomics Platform"/>
            <consortium name="The Broad Institute Genome Sequencing Center for Infectious Disease"/>
            <person name="Wu L."/>
            <person name="Ma J."/>
        </authorList>
    </citation>
    <scope>NUCLEOTIDE SEQUENCE [LARGE SCALE GENOMIC DNA]</scope>
    <source>
        <strain evidence="4">KCTC 32255</strain>
    </source>
</reference>
<dbReference type="RefSeq" id="WP_345393218.1">
    <property type="nucleotide sequence ID" value="NZ_BAABLA010000018.1"/>
</dbReference>
<dbReference type="InterPro" id="IPR006015">
    <property type="entry name" value="Universal_stress_UspA"/>
</dbReference>
<evidence type="ECO:0000313" key="4">
    <source>
        <dbReference type="Proteomes" id="UP001596337"/>
    </source>
</evidence>
<dbReference type="InterPro" id="IPR006016">
    <property type="entry name" value="UspA"/>
</dbReference>
<dbReference type="Pfam" id="PF00582">
    <property type="entry name" value="Usp"/>
    <property type="match status" value="2"/>
</dbReference>
<evidence type="ECO:0000313" key="3">
    <source>
        <dbReference type="EMBL" id="MFC6869069.1"/>
    </source>
</evidence>
<comment type="similarity">
    <text evidence="1">Belongs to the universal stress protein A family.</text>
</comment>